<evidence type="ECO:0000313" key="10">
    <source>
        <dbReference type="EMBL" id="KAJ7372584.1"/>
    </source>
</evidence>
<evidence type="ECO:0000256" key="2">
    <source>
        <dbReference type="ARBA" id="ARBA00022490"/>
    </source>
</evidence>
<reference evidence="10" key="1">
    <citation type="submission" date="2023-01" db="EMBL/GenBank/DDBJ databases">
        <title>Genome assembly of the deep-sea coral Lophelia pertusa.</title>
        <authorList>
            <person name="Herrera S."/>
            <person name="Cordes E."/>
        </authorList>
    </citation>
    <scope>NUCLEOTIDE SEQUENCE</scope>
    <source>
        <strain evidence="10">USNM1676648</strain>
        <tissue evidence="10">Polyp</tissue>
    </source>
</reference>
<evidence type="ECO:0000259" key="9">
    <source>
        <dbReference type="PROSITE" id="PS50102"/>
    </source>
</evidence>
<dbReference type="GO" id="GO:0031369">
    <property type="term" value="F:translation initiation factor binding"/>
    <property type="evidence" value="ECO:0007669"/>
    <property type="project" value="InterPro"/>
</dbReference>
<dbReference type="Proteomes" id="UP001163046">
    <property type="component" value="Unassembled WGS sequence"/>
</dbReference>
<feature type="region of interest" description="Disordered" evidence="8">
    <location>
        <begin position="1"/>
        <end position="52"/>
    </location>
</feature>
<dbReference type="FunFam" id="3.30.70.330:FF:000607">
    <property type="entry name" value="Eukaryotic translation initiation factor 3 subunit B"/>
    <property type="match status" value="1"/>
</dbReference>
<proteinExistence type="predicted"/>
<dbReference type="GO" id="GO:0003743">
    <property type="term" value="F:translation initiation factor activity"/>
    <property type="evidence" value="ECO:0007669"/>
    <property type="project" value="UniProtKB-KW"/>
</dbReference>
<sequence>MIGKMADEKEFEEKTGSSDSGEEENDDEDDVTNGKGDIDEDDSEYDDPEGYVDDITDEELLGDILVEKPVEVEGTDSIVVVDNVPSIPPDRLDKLKNVIRKVFSKFGKIIMEHYPLDDNGMTKGYIFLEFSNAKDAAQAVKTANGYKLDKHHIFAVNHFEDFDKLVSLTKDWEAPTKQPYDEQASYFREAVEW</sequence>
<keyword evidence="11" id="KW-1185">Reference proteome</keyword>
<evidence type="ECO:0000256" key="8">
    <source>
        <dbReference type="SAM" id="MobiDB-lite"/>
    </source>
</evidence>
<protein>
    <submittedName>
        <fullName evidence="10">Translation initiation factor eIF-3b like protein</fullName>
    </submittedName>
</protein>
<evidence type="ECO:0000256" key="5">
    <source>
        <dbReference type="ARBA" id="ARBA00022917"/>
    </source>
</evidence>
<dbReference type="InterPro" id="IPR034363">
    <property type="entry name" value="eIF3B_RRM"/>
</dbReference>
<dbReference type="InterPro" id="IPR000504">
    <property type="entry name" value="RRM_dom"/>
</dbReference>
<evidence type="ECO:0000256" key="7">
    <source>
        <dbReference type="PROSITE-ProRule" id="PRU00176"/>
    </source>
</evidence>
<keyword evidence="4 7" id="KW-0694">RNA-binding</keyword>
<dbReference type="SMART" id="SM00360">
    <property type="entry name" value="RRM"/>
    <property type="match status" value="1"/>
</dbReference>
<evidence type="ECO:0000313" key="11">
    <source>
        <dbReference type="Proteomes" id="UP001163046"/>
    </source>
</evidence>
<dbReference type="GO" id="GO:0005852">
    <property type="term" value="C:eukaryotic translation initiation factor 3 complex"/>
    <property type="evidence" value="ECO:0007669"/>
    <property type="project" value="InterPro"/>
</dbReference>
<dbReference type="GO" id="GO:0003723">
    <property type="term" value="F:RNA binding"/>
    <property type="evidence" value="ECO:0007669"/>
    <property type="project" value="UniProtKB-UniRule"/>
</dbReference>
<gene>
    <name evidence="10" type="primary">EIF3B_3</name>
    <name evidence="10" type="ORF">OS493_017855</name>
</gene>
<dbReference type="InterPro" id="IPR011400">
    <property type="entry name" value="EIF3B"/>
</dbReference>
<dbReference type="OrthoDB" id="10250414at2759"/>
<evidence type="ECO:0000256" key="4">
    <source>
        <dbReference type="ARBA" id="ARBA00022884"/>
    </source>
</evidence>
<evidence type="ECO:0000256" key="6">
    <source>
        <dbReference type="ARBA" id="ARBA00047068"/>
    </source>
</evidence>
<dbReference type="PANTHER" id="PTHR14068">
    <property type="entry name" value="EUKARYOTIC TRANSLATION INITIATION FACTOR 3 EIF3 -RELATED"/>
    <property type="match status" value="1"/>
</dbReference>
<dbReference type="CDD" id="cd12278">
    <property type="entry name" value="RRM_eIF3B"/>
    <property type="match status" value="1"/>
</dbReference>
<dbReference type="InterPro" id="IPR035979">
    <property type="entry name" value="RBD_domain_sf"/>
</dbReference>
<dbReference type="InterPro" id="IPR012677">
    <property type="entry name" value="Nucleotide-bd_a/b_plait_sf"/>
</dbReference>
<feature type="compositionally biased region" description="Acidic residues" evidence="8">
    <location>
        <begin position="38"/>
        <end position="52"/>
    </location>
</feature>
<evidence type="ECO:0000256" key="1">
    <source>
        <dbReference type="ARBA" id="ARBA00004496"/>
    </source>
</evidence>
<feature type="domain" description="RRM" evidence="9">
    <location>
        <begin position="77"/>
        <end position="161"/>
    </location>
</feature>
<dbReference type="EMBL" id="MU826835">
    <property type="protein sequence ID" value="KAJ7372584.1"/>
    <property type="molecule type" value="Genomic_DNA"/>
</dbReference>
<organism evidence="10 11">
    <name type="scientific">Desmophyllum pertusum</name>
    <dbReference type="NCBI Taxonomy" id="174260"/>
    <lineage>
        <taxon>Eukaryota</taxon>
        <taxon>Metazoa</taxon>
        <taxon>Cnidaria</taxon>
        <taxon>Anthozoa</taxon>
        <taxon>Hexacorallia</taxon>
        <taxon>Scleractinia</taxon>
        <taxon>Caryophylliina</taxon>
        <taxon>Caryophylliidae</taxon>
        <taxon>Desmophyllum</taxon>
    </lineage>
</organism>
<keyword evidence="2" id="KW-0963">Cytoplasm</keyword>
<dbReference type="AlphaFoldDB" id="A0A9X0CT66"/>
<dbReference type="Pfam" id="PF00076">
    <property type="entry name" value="RRM_1"/>
    <property type="match status" value="1"/>
</dbReference>
<keyword evidence="5" id="KW-0648">Protein biosynthesis</keyword>
<comment type="subcellular location">
    <subcellularLocation>
        <location evidence="1">Cytoplasm</location>
    </subcellularLocation>
</comment>
<evidence type="ECO:0000256" key="3">
    <source>
        <dbReference type="ARBA" id="ARBA00022540"/>
    </source>
</evidence>
<dbReference type="SUPFAM" id="SSF54928">
    <property type="entry name" value="RNA-binding domain, RBD"/>
    <property type="match status" value="1"/>
</dbReference>
<feature type="compositionally biased region" description="Basic and acidic residues" evidence="8">
    <location>
        <begin position="1"/>
        <end position="16"/>
    </location>
</feature>
<dbReference type="PANTHER" id="PTHR14068:SF0">
    <property type="entry name" value="EUKARYOTIC TRANSLATION INITIATION FACTOR 3 SUBUNIT B"/>
    <property type="match status" value="1"/>
</dbReference>
<comment type="caution">
    <text evidence="10">The sequence shown here is derived from an EMBL/GenBank/DDBJ whole genome shotgun (WGS) entry which is preliminary data.</text>
</comment>
<dbReference type="Gene3D" id="3.30.70.330">
    <property type="match status" value="1"/>
</dbReference>
<accession>A0A9X0CT66</accession>
<feature type="compositionally biased region" description="Acidic residues" evidence="8">
    <location>
        <begin position="20"/>
        <end position="31"/>
    </location>
</feature>
<keyword evidence="3 10" id="KW-0396">Initiation factor</keyword>
<dbReference type="PROSITE" id="PS50102">
    <property type="entry name" value="RRM"/>
    <property type="match status" value="1"/>
</dbReference>
<name>A0A9X0CT66_9CNID</name>
<comment type="subunit">
    <text evidence="6">Component of the eukaryotic translation initiation factor 3 (eIF-3) complex. The eIF-3 complex interacts with pix. Interacts with mxt.</text>
</comment>